<reference evidence="1" key="1">
    <citation type="submission" date="2018-05" db="EMBL/GenBank/DDBJ databases">
        <authorList>
            <person name="Lanie J.A."/>
            <person name="Ng W.-L."/>
            <person name="Kazmierczak K.M."/>
            <person name="Andrzejewski T.M."/>
            <person name="Davidsen T.M."/>
            <person name="Wayne K.J."/>
            <person name="Tettelin H."/>
            <person name="Glass J.I."/>
            <person name="Rusch D."/>
            <person name="Podicherti R."/>
            <person name="Tsui H.-C.T."/>
            <person name="Winkler M.E."/>
        </authorList>
    </citation>
    <scope>NUCLEOTIDE SEQUENCE</scope>
</reference>
<organism evidence="1">
    <name type="scientific">marine metagenome</name>
    <dbReference type="NCBI Taxonomy" id="408172"/>
    <lineage>
        <taxon>unclassified sequences</taxon>
        <taxon>metagenomes</taxon>
        <taxon>ecological metagenomes</taxon>
    </lineage>
</organism>
<feature type="non-terminal residue" evidence="1">
    <location>
        <position position="22"/>
    </location>
</feature>
<dbReference type="AlphaFoldDB" id="A0A382D8N7"/>
<protein>
    <submittedName>
        <fullName evidence="1">Uncharacterized protein</fullName>
    </submittedName>
</protein>
<name>A0A382D8N7_9ZZZZ</name>
<accession>A0A382D8N7</accession>
<gene>
    <name evidence="1" type="ORF">METZ01_LOCUS187333</name>
</gene>
<feature type="non-terminal residue" evidence="1">
    <location>
        <position position="1"/>
    </location>
</feature>
<dbReference type="EMBL" id="UINC01038051">
    <property type="protein sequence ID" value="SVB34479.1"/>
    <property type="molecule type" value="Genomic_DNA"/>
</dbReference>
<sequence>MGFTNRKVFITGATRGIGLAIA</sequence>
<dbReference type="InterPro" id="IPR036291">
    <property type="entry name" value="NAD(P)-bd_dom_sf"/>
</dbReference>
<proteinExistence type="predicted"/>
<dbReference type="SUPFAM" id="SSF51735">
    <property type="entry name" value="NAD(P)-binding Rossmann-fold domains"/>
    <property type="match status" value="1"/>
</dbReference>
<evidence type="ECO:0000313" key="1">
    <source>
        <dbReference type="EMBL" id="SVB34479.1"/>
    </source>
</evidence>